<sequence>MQRREACFADMASVKDVSGQTIGSGQGSPVCISSSSAGLLCDGRVMYSPVYENFSATGDELDTGAEPIGSSSQASSDGANLHETDVERYYWRFGDKIMKENQSHLSKVIRFDSDNGDSSQFELTDGYRTDSLDSVSRRRNSYRTYGAIICRNASSNEKYEEWRSRFLSSTRDVDYVSETSDEYRSPVEQLSDFDRTTSCRESIRTDDLLSEIDEPKFIQGPFKSRDLFSDRALEQKQVIHKTSIGISQIRNDPTKFVYKEADIAFSGLALPVDLLTHEFEKKHIQWTKPLVQSSEDKHKRIPSADVQSKASEARFKSDRFSNAWETLLVYVGCVQLCLHASASGHLKASEFLSRDCFLLRESFGLDELLLHPKEDCSCKERHAGNYVPSIQNQSMRTVKVQVLEVKMKLTMPMGCGLSYMSRRLLRFAKLCRNAKLRSERSTKSTVTHKGRLTGVFKAGLKKCRRKTVMPPGMLSYVMRLQNATKEQATFVQPGCDETAVFFSTSTGDNLIFEVYDRSRNQRGRALIHIDSISKAKPDKASWWQIYNESGKQPIGKVRMVFSYVATRDTVSALKSKWGSIEKTLAYDILLEAAIRMQQFQQRNLHMHSSWKWLLSEFAQYYGVSVPFANLRYLMSIMELATPTSDCLMLVHDLLCPVLGALSVYALTENEQWMLAEVKQLVIQLLAIVFQNYKSLDEFSKSGLADTFLPPSANMAPALEPAVQIYMLLHDIFSMEGKQLLGNYFQIATEQRCIQLMKEVQELTSNGRQCTHEDPYVKMKNLCESIAEEIRADIDINNQHILPCSIDLPSISVRVYVGELDKRLRAFLVAFPPLTTSSQISDLLVATVNFENNLASWGFSFLKGTFQTKEIFQTYIKFWIQNMCSQVFSACSGKQVHWTGAVTQEKTIPFVEDLYDLINSSLNDFDAVVRLWPQCIGSLEIAAIDMEKAVMTAIEKHHSEVLPSHKSVQLSRRFLLQYLQKVARRPLYSSYDVSNQFGMVMNTIKRLADVRHPQVRNKFKTWLSLCSELDNQGQLNLGERLGEVAMLLHAKYKSYVQAVVKKLARKKHGTKLDRVLHDIRQARGEREIRELMNPLKSQLMQIILHLDDVFIKPVLLDVCRGYLHHLSQDVLRFFRNWKEKKAGCNYSGLVLAMLDDTFSSQVQGIKENAAQATITSPPYYVIDAQSMRLSDNKANKTNDLLYH</sequence>
<evidence type="ECO:0000313" key="1">
    <source>
        <dbReference type="EMBL" id="KAJ7521093.1"/>
    </source>
</evidence>
<reference evidence="2" key="1">
    <citation type="journal article" date="2024" name="Proc. Natl. Acad. Sci. U.S.A.">
        <title>Extraordinary preservation of gene collinearity over three hundred million years revealed in homosporous lycophytes.</title>
        <authorList>
            <person name="Li C."/>
            <person name="Wickell D."/>
            <person name="Kuo L.Y."/>
            <person name="Chen X."/>
            <person name="Nie B."/>
            <person name="Liao X."/>
            <person name="Peng D."/>
            <person name="Ji J."/>
            <person name="Jenkins J."/>
            <person name="Williams M."/>
            <person name="Shu S."/>
            <person name="Plott C."/>
            <person name="Barry K."/>
            <person name="Rajasekar S."/>
            <person name="Grimwood J."/>
            <person name="Han X."/>
            <person name="Sun S."/>
            <person name="Hou Z."/>
            <person name="He W."/>
            <person name="Dai G."/>
            <person name="Sun C."/>
            <person name="Schmutz J."/>
            <person name="Leebens-Mack J.H."/>
            <person name="Li F.W."/>
            <person name="Wang L."/>
        </authorList>
    </citation>
    <scope>NUCLEOTIDE SEQUENCE [LARGE SCALE GENOMIC DNA]</scope>
    <source>
        <strain evidence="2">cv. PW_Plant_1</strain>
    </source>
</reference>
<dbReference type="Proteomes" id="UP001162992">
    <property type="component" value="Chromosome 19"/>
</dbReference>
<protein>
    <submittedName>
        <fullName evidence="1">Uncharacterized protein</fullName>
    </submittedName>
</protein>
<name>A0ACC2AUC1_DIPCM</name>
<comment type="caution">
    <text evidence="1">The sequence shown here is derived from an EMBL/GenBank/DDBJ whole genome shotgun (WGS) entry which is preliminary data.</text>
</comment>
<evidence type="ECO:0000313" key="2">
    <source>
        <dbReference type="Proteomes" id="UP001162992"/>
    </source>
</evidence>
<accession>A0ACC2AUC1</accession>
<proteinExistence type="predicted"/>
<dbReference type="EMBL" id="CM055110">
    <property type="protein sequence ID" value="KAJ7521093.1"/>
    <property type="molecule type" value="Genomic_DNA"/>
</dbReference>
<organism evidence="1 2">
    <name type="scientific">Diphasiastrum complanatum</name>
    <name type="common">Issler's clubmoss</name>
    <name type="synonym">Lycopodium complanatum</name>
    <dbReference type="NCBI Taxonomy" id="34168"/>
    <lineage>
        <taxon>Eukaryota</taxon>
        <taxon>Viridiplantae</taxon>
        <taxon>Streptophyta</taxon>
        <taxon>Embryophyta</taxon>
        <taxon>Tracheophyta</taxon>
        <taxon>Lycopodiopsida</taxon>
        <taxon>Lycopodiales</taxon>
        <taxon>Lycopodiaceae</taxon>
        <taxon>Lycopodioideae</taxon>
        <taxon>Diphasiastrum</taxon>
    </lineage>
</organism>
<keyword evidence="2" id="KW-1185">Reference proteome</keyword>
<gene>
    <name evidence="1" type="ORF">O6H91_19G037600</name>
</gene>